<evidence type="ECO:0000313" key="3">
    <source>
        <dbReference type="EMBL" id="CDJ63829.1"/>
    </source>
</evidence>
<accession>U6MMY2</accession>
<name>U6MMY2_9EIME</name>
<dbReference type="PANTHER" id="PTHR22870">
    <property type="entry name" value="REGULATOR OF CHROMOSOME CONDENSATION"/>
    <property type="match status" value="1"/>
</dbReference>
<sequence>MFSLELLPFTQSTLERRLWGASCVRPVRSSVHTALSRFGRVSERGSLRLCSTAHELPSHLAFSSISSKSKYLLSHNWQRKSYDTAPHQRCLRRVFQELPKGSPANSSVCNRPSACWSGPNILLVNKSDRLSEKLGRHPRWFTTTHTSSSRLWLARFPESPTIWTRLFKGGAHGTGGSLQEVVLPCRPGTVSLALGTADVLALSDGSLFGAPLSLARVQEDRPEPLALRDITPEPVEAGGISVNDFNRHCSMGEELGINLALTNAAADGFPMHFETDTHVRFVKVAAGKHHFAALSSHGILYTWGKGGTWGAGSPLGQGDRKNRSRPTPVGQFVRAGEFVVDVACGATSTCVATSSGRVFSSGAADYGVNGSGMLISSRVFRELEFFRGLLSPKLLEAQRLMEEGQLKELEALRERFDQEGVNLSHLPMRPFDAFQEAPEDSTCKNTTRCRGYSVTGHLGLPKVMCGADHCGLLTPEGVLWMWGRNDCLQLSKEKSVMASGGESNYPLLVDFFTRSDVPLGSCALGPNHTVALAKSGMVYEWGGRSAESPHPVDLHWSYPESIFKDCVMKVAAGGFSSSTAFSVALTGKGEAFFWGPGASMLPLGVSPAYDHIPQLINAALPTQESEREDDTGRVRIRDIVAGPCGCLLMTTDSLSPCFVR</sequence>
<dbReference type="EMBL" id="HG722873">
    <property type="protein sequence ID" value="CDJ63829.1"/>
    <property type="molecule type" value="Genomic_DNA"/>
</dbReference>
<dbReference type="InterPro" id="IPR000408">
    <property type="entry name" value="Reg_chr_condens"/>
</dbReference>
<feature type="repeat" description="RCC1" evidence="2">
    <location>
        <begin position="298"/>
        <end position="355"/>
    </location>
</feature>
<reference evidence="3" key="2">
    <citation type="submission" date="2013-10" db="EMBL/GenBank/DDBJ databases">
        <authorList>
            <person name="Aslett M."/>
        </authorList>
    </citation>
    <scope>NUCLEOTIDE SEQUENCE [LARGE SCALE GENOMIC DNA]</scope>
    <source>
        <strain evidence="3">Houghton</strain>
    </source>
</reference>
<dbReference type="Gene3D" id="2.130.10.30">
    <property type="entry name" value="Regulator of chromosome condensation 1/beta-lactamase-inhibitor protein II"/>
    <property type="match status" value="2"/>
</dbReference>
<gene>
    <name evidence="3" type="ORF">ENH_00053280</name>
</gene>
<proteinExistence type="predicted"/>
<dbReference type="Proteomes" id="UP000030754">
    <property type="component" value="Unassembled WGS sequence"/>
</dbReference>
<reference evidence="3" key="1">
    <citation type="submission" date="2013-10" db="EMBL/GenBank/DDBJ databases">
        <title>Genomic analysis of the causative agents of coccidiosis in chickens.</title>
        <authorList>
            <person name="Reid A.J."/>
            <person name="Blake D."/>
            <person name="Billington K."/>
            <person name="Browne H."/>
            <person name="Dunn M."/>
            <person name="Hung S."/>
            <person name="Kawahara F."/>
            <person name="Miranda-Saavedra D."/>
            <person name="Mourier T."/>
            <person name="Nagra H."/>
            <person name="Otto T.D."/>
            <person name="Rawlings N."/>
            <person name="Sanchez A."/>
            <person name="Sanders M."/>
            <person name="Subramaniam C."/>
            <person name="Tay Y."/>
            <person name="Dear P."/>
            <person name="Doerig C."/>
            <person name="Gruber A."/>
            <person name="Parkinson J."/>
            <person name="Shirley M."/>
            <person name="Wan K.L."/>
            <person name="Berriman M."/>
            <person name="Tomley F."/>
            <person name="Pain A."/>
        </authorList>
    </citation>
    <scope>NUCLEOTIDE SEQUENCE [LARGE SCALE GENOMIC DNA]</scope>
    <source>
        <strain evidence="3">Houghton</strain>
    </source>
</reference>
<dbReference type="Pfam" id="PF00415">
    <property type="entry name" value="RCC1"/>
    <property type="match status" value="1"/>
</dbReference>
<evidence type="ECO:0000256" key="2">
    <source>
        <dbReference type="PROSITE-ProRule" id="PRU00235"/>
    </source>
</evidence>
<dbReference type="PANTHER" id="PTHR22870:SF466">
    <property type="entry name" value="ANKYRIN REPEAT-CONTAINING PROTEIN"/>
    <property type="match status" value="1"/>
</dbReference>
<protein>
    <submittedName>
        <fullName evidence="3">Phosphatidylinositide phosphatase sac1, related</fullName>
    </submittedName>
</protein>
<dbReference type="AlphaFoldDB" id="U6MMY2"/>
<feature type="repeat" description="RCC1" evidence="2">
    <location>
        <begin position="477"/>
        <end position="535"/>
    </location>
</feature>
<evidence type="ECO:0000313" key="4">
    <source>
        <dbReference type="Proteomes" id="UP000030754"/>
    </source>
</evidence>
<dbReference type="RefSeq" id="XP_013439154.1">
    <property type="nucleotide sequence ID" value="XM_013583700.1"/>
</dbReference>
<dbReference type="GeneID" id="25475475"/>
<dbReference type="OrthoDB" id="346239at2759"/>
<dbReference type="InterPro" id="IPR009091">
    <property type="entry name" value="RCC1/BLIP-II"/>
</dbReference>
<dbReference type="InterPro" id="IPR051210">
    <property type="entry name" value="Ub_ligase/GEF_domain"/>
</dbReference>
<keyword evidence="4" id="KW-1185">Reference proteome</keyword>
<keyword evidence="1" id="KW-0677">Repeat</keyword>
<dbReference type="PROSITE" id="PS50012">
    <property type="entry name" value="RCC1_3"/>
    <property type="match status" value="2"/>
</dbReference>
<organism evidence="3 4">
    <name type="scientific">Eimeria necatrix</name>
    <dbReference type="NCBI Taxonomy" id="51315"/>
    <lineage>
        <taxon>Eukaryota</taxon>
        <taxon>Sar</taxon>
        <taxon>Alveolata</taxon>
        <taxon>Apicomplexa</taxon>
        <taxon>Conoidasida</taxon>
        <taxon>Coccidia</taxon>
        <taxon>Eucoccidiorida</taxon>
        <taxon>Eimeriorina</taxon>
        <taxon>Eimeriidae</taxon>
        <taxon>Eimeria</taxon>
    </lineage>
</organism>
<evidence type="ECO:0000256" key="1">
    <source>
        <dbReference type="ARBA" id="ARBA00022737"/>
    </source>
</evidence>
<dbReference type="SUPFAM" id="SSF50985">
    <property type="entry name" value="RCC1/BLIP-II"/>
    <property type="match status" value="2"/>
</dbReference>
<dbReference type="VEuPathDB" id="ToxoDB:ENH_00053280"/>